<name>A0A453HP24_AEGTS</name>
<dbReference type="Proteomes" id="UP000015105">
    <property type="component" value="Chromosome 4D"/>
</dbReference>
<reference evidence="1" key="4">
    <citation type="submission" date="2019-03" db="UniProtKB">
        <authorList>
            <consortium name="EnsemblPlants"/>
        </authorList>
    </citation>
    <scope>IDENTIFICATION</scope>
</reference>
<keyword evidence="2" id="KW-1185">Reference proteome</keyword>
<protein>
    <submittedName>
        <fullName evidence="1">Uncharacterized protein</fullName>
    </submittedName>
</protein>
<evidence type="ECO:0000313" key="1">
    <source>
        <dbReference type="EnsemblPlants" id="AET4Gv20254600.5"/>
    </source>
</evidence>
<organism evidence="1 2">
    <name type="scientific">Aegilops tauschii subsp. strangulata</name>
    <name type="common">Goatgrass</name>
    <dbReference type="NCBI Taxonomy" id="200361"/>
    <lineage>
        <taxon>Eukaryota</taxon>
        <taxon>Viridiplantae</taxon>
        <taxon>Streptophyta</taxon>
        <taxon>Embryophyta</taxon>
        <taxon>Tracheophyta</taxon>
        <taxon>Spermatophyta</taxon>
        <taxon>Magnoliopsida</taxon>
        <taxon>Liliopsida</taxon>
        <taxon>Poales</taxon>
        <taxon>Poaceae</taxon>
        <taxon>BOP clade</taxon>
        <taxon>Pooideae</taxon>
        <taxon>Triticodae</taxon>
        <taxon>Triticeae</taxon>
        <taxon>Triticinae</taxon>
        <taxon>Aegilops</taxon>
    </lineage>
</organism>
<reference evidence="1" key="5">
    <citation type="journal article" date="2021" name="G3 (Bethesda)">
        <title>Aegilops tauschii genome assembly Aet v5.0 features greater sequence contiguity and improved annotation.</title>
        <authorList>
            <person name="Wang L."/>
            <person name="Zhu T."/>
            <person name="Rodriguez J.C."/>
            <person name="Deal K.R."/>
            <person name="Dubcovsky J."/>
            <person name="McGuire P.E."/>
            <person name="Lux T."/>
            <person name="Spannagl M."/>
            <person name="Mayer K.F.X."/>
            <person name="Baldrich P."/>
            <person name="Meyers B.C."/>
            <person name="Huo N."/>
            <person name="Gu Y.Q."/>
            <person name="Zhou H."/>
            <person name="Devos K.M."/>
            <person name="Bennetzen J.L."/>
            <person name="Unver T."/>
            <person name="Budak H."/>
            <person name="Gulick P.J."/>
            <person name="Galiba G."/>
            <person name="Kalapos B."/>
            <person name="Nelson D.R."/>
            <person name="Li P."/>
            <person name="You F.M."/>
            <person name="Luo M.C."/>
            <person name="Dvorak J."/>
        </authorList>
    </citation>
    <scope>NUCLEOTIDE SEQUENCE [LARGE SCALE GENOMIC DNA]</scope>
    <source>
        <strain evidence="1">cv. AL8/78</strain>
    </source>
</reference>
<reference evidence="2" key="2">
    <citation type="journal article" date="2017" name="Nat. Plants">
        <title>The Aegilops tauschii genome reveals multiple impacts of transposons.</title>
        <authorList>
            <person name="Zhao G."/>
            <person name="Zou C."/>
            <person name="Li K."/>
            <person name="Wang K."/>
            <person name="Li T."/>
            <person name="Gao L."/>
            <person name="Zhang X."/>
            <person name="Wang H."/>
            <person name="Yang Z."/>
            <person name="Liu X."/>
            <person name="Jiang W."/>
            <person name="Mao L."/>
            <person name="Kong X."/>
            <person name="Jiao Y."/>
            <person name="Jia J."/>
        </authorList>
    </citation>
    <scope>NUCLEOTIDE SEQUENCE [LARGE SCALE GENOMIC DNA]</scope>
    <source>
        <strain evidence="2">cv. AL8/78</strain>
    </source>
</reference>
<dbReference type="EnsemblPlants" id="AET4Gv20254600.5">
    <property type="protein sequence ID" value="AET4Gv20254600.5"/>
    <property type="gene ID" value="AET4Gv20254600"/>
</dbReference>
<dbReference type="Gramene" id="AET4Gv20254600.5">
    <property type="protein sequence ID" value="AET4Gv20254600.5"/>
    <property type="gene ID" value="AET4Gv20254600"/>
</dbReference>
<dbReference type="AlphaFoldDB" id="A0A453HP24"/>
<sequence>MRGAFVSLEKRCGNILIVVLGDITTFEMALQCYLKCRFMPCNYFCICQKCQI</sequence>
<accession>A0A453HP24</accession>
<reference evidence="1" key="3">
    <citation type="journal article" date="2017" name="Nature">
        <title>Genome sequence of the progenitor of the wheat D genome Aegilops tauschii.</title>
        <authorList>
            <person name="Luo M.C."/>
            <person name="Gu Y.Q."/>
            <person name="Puiu D."/>
            <person name="Wang H."/>
            <person name="Twardziok S.O."/>
            <person name="Deal K.R."/>
            <person name="Huo N."/>
            <person name="Zhu T."/>
            <person name="Wang L."/>
            <person name="Wang Y."/>
            <person name="McGuire P.E."/>
            <person name="Liu S."/>
            <person name="Long H."/>
            <person name="Ramasamy R.K."/>
            <person name="Rodriguez J.C."/>
            <person name="Van S.L."/>
            <person name="Yuan L."/>
            <person name="Wang Z."/>
            <person name="Xia Z."/>
            <person name="Xiao L."/>
            <person name="Anderson O.D."/>
            <person name="Ouyang S."/>
            <person name="Liang Y."/>
            <person name="Zimin A.V."/>
            <person name="Pertea G."/>
            <person name="Qi P."/>
            <person name="Bennetzen J.L."/>
            <person name="Dai X."/>
            <person name="Dawson M.W."/>
            <person name="Muller H.G."/>
            <person name="Kugler K."/>
            <person name="Rivarola-Duarte L."/>
            <person name="Spannagl M."/>
            <person name="Mayer K.F.X."/>
            <person name="Lu F.H."/>
            <person name="Bevan M.W."/>
            <person name="Leroy P."/>
            <person name="Li P."/>
            <person name="You F.M."/>
            <person name="Sun Q."/>
            <person name="Liu Z."/>
            <person name="Lyons E."/>
            <person name="Wicker T."/>
            <person name="Salzberg S.L."/>
            <person name="Devos K.M."/>
            <person name="Dvorak J."/>
        </authorList>
    </citation>
    <scope>NUCLEOTIDE SEQUENCE [LARGE SCALE GENOMIC DNA]</scope>
    <source>
        <strain evidence="1">cv. AL8/78</strain>
    </source>
</reference>
<evidence type="ECO:0000313" key="2">
    <source>
        <dbReference type="Proteomes" id="UP000015105"/>
    </source>
</evidence>
<proteinExistence type="predicted"/>
<reference evidence="2" key="1">
    <citation type="journal article" date="2014" name="Science">
        <title>Ancient hybridizations among the ancestral genomes of bread wheat.</title>
        <authorList>
            <consortium name="International Wheat Genome Sequencing Consortium,"/>
            <person name="Marcussen T."/>
            <person name="Sandve S.R."/>
            <person name="Heier L."/>
            <person name="Spannagl M."/>
            <person name="Pfeifer M."/>
            <person name="Jakobsen K.S."/>
            <person name="Wulff B.B."/>
            <person name="Steuernagel B."/>
            <person name="Mayer K.F."/>
            <person name="Olsen O.A."/>
        </authorList>
    </citation>
    <scope>NUCLEOTIDE SEQUENCE [LARGE SCALE GENOMIC DNA]</scope>
    <source>
        <strain evidence="2">cv. AL8/78</strain>
    </source>
</reference>